<dbReference type="RefSeq" id="WP_105347703.1">
    <property type="nucleotide sequence ID" value="NZ_PUIN01000018.1"/>
</dbReference>
<gene>
    <name evidence="1" type="ORF">C5612_27305</name>
</gene>
<evidence type="ECO:0000313" key="1">
    <source>
        <dbReference type="EMBL" id="PQO98907.1"/>
    </source>
</evidence>
<sequence length="84" mass="9510">MSNQPEETTEVRRNRILGGAIGLTPWEVADYVTRIQRKDNSDEYIIHFGIETPELVRANIIGLQGGLFTHTRPIDFEGLQISTI</sequence>
<name>A0A2S8H8R3_9PSED</name>
<dbReference type="Proteomes" id="UP000239687">
    <property type="component" value="Unassembled WGS sequence"/>
</dbReference>
<evidence type="ECO:0000313" key="2">
    <source>
        <dbReference type="Proteomes" id="UP000239687"/>
    </source>
</evidence>
<organism evidence="1 2">
    <name type="scientific">Pseudomonas frederiksbergensis</name>
    <dbReference type="NCBI Taxonomy" id="104087"/>
    <lineage>
        <taxon>Bacteria</taxon>
        <taxon>Pseudomonadati</taxon>
        <taxon>Pseudomonadota</taxon>
        <taxon>Gammaproteobacteria</taxon>
        <taxon>Pseudomonadales</taxon>
        <taxon>Pseudomonadaceae</taxon>
        <taxon>Pseudomonas</taxon>
    </lineage>
</organism>
<reference evidence="1 2" key="1">
    <citation type="submission" date="2018-02" db="EMBL/GenBank/DDBJ databases">
        <title>Draft genome sequencing of Pseudomonas frederiksbergensis 11-D3.</title>
        <authorList>
            <person name="Zheng B.-X."/>
        </authorList>
    </citation>
    <scope>NUCLEOTIDE SEQUENCE [LARGE SCALE GENOMIC DNA]</scope>
    <source>
        <strain evidence="1 2">11-D3</strain>
    </source>
</reference>
<dbReference type="AlphaFoldDB" id="A0A2S8H8R3"/>
<accession>A0A2S8H8R3</accession>
<proteinExistence type="predicted"/>
<protein>
    <submittedName>
        <fullName evidence="1">Uncharacterized protein</fullName>
    </submittedName>
</protein>
<comment type="caution">
    <text evidence="1">The sequence shown here is derived from an EMBL/GenBank/DDBJ whole genome shotgun (WGS) entry which is preliminary data.</text>
</comment>
<dbReference type="EMBL" id="PUIN01000018">
    <property type="protein sequence ID" value="PQO98907.1"/>
    <property type="molecule type" value="Genomic_DNA"/>
</dbReference>